<keyword evidence="1" id="KW-1133">Transmembrane helix</keyword>
<dbReference type="Proteomes" id="UP000277811">
    <property type="component" value="Unassembled WGS sequence"/>
</dbReference>
<name>A0A498RAK9_9FIRM</name>
<keyword evidence="1" id="KW-0472">Membrane</keyword>
<reference evidence="2 3" key="1">
    <citation type="submission" date="2018-06" db="EMBL/GenBank/DDBJ databases">
        <authorList>
            <person name="Strepis N."/>
        </authorList>
    </citation>
    <scope>NUCLEOTIDE SEQUENCE [LARGE SCALE GENOMIC DNA]</scope>
    <source>
        <strain evidence="2">LUCI</strain>
    </source>
</reference>
<evidence type="ECO:0000313" key="3">
    <source>
        <dbReference type="Proteomes" id="UP000277811"/>
    </source>
</evidence>
<feature type="transmembrane region" description="Helical" evidence="1">
    <location>
        <begin position="50"/>
        <end position="70"/>
    </location>
</feature>
<gene>
    <name evidence="2" type="ORF">LUCI_2576</name>
</gene>
<keyword evidence="1" id="KW-0812">Transmembrane</keyword>
<dbReference type="RefSeq" id="WP_122628262.1">
    <property type="nucleotide sequence ID" value="NZ_UPPP01000072.1"/>
</dbReference>
<sequence>MKYKVALFLELIFIPVVISAFLYLSRSNTFDYLQKSGFLPGINVTVAKDYMFGLGTFISVLYSCFSVFIVKIKYPKVVGQKNYLKGYIRERFTNCVVDEFCRSNLAGGVSEKEFCGLINWLARAHLVVYLPEKGTRKRLRHSNTEQSKKFFVSRPELTRVKESEVFVQVEPRNSENVISQCYRKGDVIKARNFKAEEYKLTAPQKLIFQYYKYWIAVPCFQKCRGPDQPVLGILSLGSEEDFCFSAGMEIILAKSMIIYIDEVYNNLIAERVLGGR</sequence>
<accession>A0A498RAK9</accession>
<evidence type="ECO:0000256" key="1">
    <source>
        <dbReference type="SAM" id="Phobius"/>
    </source>
</evidence>
<feature type="transmembrane region" description="Helical" evidence="1">
    <location>
        <begin position="7"/>
        <end position="25"/>
    </location>
</feature>
<keyword evidence="3" id="KW-1185">Reference proteome</keyword>
<evidence type="ECO:0000313" key="2">
    <source>
        <dbReference type="EMBL" id="VBB07332.1"/>
    </source>
</evidence>
<dbReference type="AlphaFoldDB" id="A0A498RAK9"/>
<dbReference type="EMBL" id="UPPP01000072">
    <property type="protein sequence ID" value="VBB07332.1"/>
    <property type="molecule type" value="Genomic_DNA"/>
</dbReference>
<protein>
    <submittedName>
        <fullName evidence="2">Uncharacterized protein</fullName>
    </submittedName>
</protein>
<proteinExistence type="predicted"/>
<organism evidence="2 3">
    <name type="scientific">Lucifera butyrica</name>
    <dbReference type="NCBI Taxonomy" id="1351585"/>
    <lineage>
        <taxon>Bacteria</taxon>
        <taxon>Bacillati</taxon>
        <taxon>Bacillota</taxon>
        <taxon>Negativicutes</taxon>
        <taxon>Veillonellales</taxon>
        <taxon>Veillonellaceae</taxon>
        <taxon>Lucifera</taxon>
    </lineage>
</organism>